<dbReference type="Proteomes" id="UP001195965">
    <property type="component" value="Chromosome"/>
</dbReference>
<keyword evidence="2" id="KW-1185">Reference proteome</keyword>
<organism evidence="1 2">
    <name type="scientific">Acidithiobacillus montserratensis</name>
    <dbReference type="NCBI Taxonomy" id="2729135"/>
    <lineage>
        <taxon>Bacteria</taxon>
        <taxon>Pseudomonadati</taxon>
        <taxon>Pseudomonadota</taxon>
        <taxon>Acidithiobacillia</taxon>
        <taxon>Acidithiobacillales</taxon>
        <taxon>Acidithiobacillaceae</taxon>
        <taxon>Acidithiobacillus</taxon>
    </lineage>
</organism>
<evidence type="ECO:0000313" key="2">
    <source>
        <dbReference type="Proteomes" id="UP001195965"/>
    </source>
</evidence>
<dbReference type="EMBL" id="CP127526">
    <property type="protein sequence ID" value="XRI74705.1"/>
    <property type="molecule type" value="Genomic_DNA"/>
</dbReference>
<accession>A0ACD5HI81</accession>
<reference evidence="1 2" key="1">
    <citation type="journal article" date="2021" name="ISME J.">
        <title>Genomic evolution of the class Acidithiobacillia: deep-branching Proteobacteria living in extreme acidic conditions.</title>
        <authorList>
            <person name="Moya-Beltran A."/>
            <person name="Beard S."/>
            <person name="Rojas-Villalobos C."/>
            <person name="Issotta F."/>
            <person name="Gallardo Y."/>
            <person name="Ulloa R."/>
            <person name="Giaveno A."/>
            <person name="Degli Esposti M."/>
            <person name="Johnson D.B."/>
            <person name="Quatrini R."/>
        </authorList>
    </citation>
    <scope>NUCLEOTIDE SEQUENCE [LARGE SCALE GENOMIC DNA]</scope>
    <source>
        <strain evidence="1 2">GG1-14</strain>
    </source>
</reference>
<proteinExistence type="predicted"/>
<evidence type="ECO:0000313" key="1">
    <source>
        <dbReference type="EMBL" id="XRI74705.1"/>
    </source>
</evidence>
<gene>
    <name evidence="1" type="ORF">HHS34_005785</name>
</gene>
<name>A0ACD5HI81_9PROT</name>
<protein>
    <submittedName>
        <fullName evidence="1">Uncharacterized protein</fullName>
    </submittedName>
</protein>
<sequence>MIDLTKFCAKRPDPREWLRKPWMEAGLVCASDGQIMIAVDHVIVDGEFLPEPPKEIAGRFREIQRSLECGIFSASEPVCDLPLDDAAGWVAYLPVPPGSVRLFAMEYLRLLQTLPGCQISTNDVPNAKFAFAGGYGCLMGVRL</sequence>